<dbReference type="InterPro" id="IPR036366">
    <property type="entry name" value="PGBDSf"/>
</dbReference>
<proteinExistence type="predicted"/>
<comment type="caution">
    <text evidence="3">The sequence shown here is derived from an EMBL/GenBank/DDBJ whole genome shotgun (WGS) entry which is preliminary data.</text>
</comment>
<dbReference type="Gene3D" id="1.10.101.10">
    <property type="entry name" value="PGBD-like superfamily/PGBD"/>
    <property type="match status" value="2"/>
</dbReference>
<feature type="domain" description="Peptidoglycan binding-like" evidence="2">
    <location>
        <begin position="101"/>
        <end position="156"/>
    </location>
</feature>
<name>A0ABQ3NE04_STRVG</name>
<dbReference type="SUPFAM" id="SSF47090">
    <property type="entry name" value="PGBD-like"/>
    <property type="match status" value="2"/>
</dbReference>
<feature type="signal peptide" evidence="1">
    <location>
        <begin position="1"/>
        <end position="25"/>
    </location>
</feature>
<keyword evidence="4" id="KW-1185">Reference proteome</keyword>
<protein>
    <recommendedName>
        <fullName evidence="2">Peptidoglycan binding-like domain-containing protein</fullName>
    </recommendedName>
</protein>
<accession>A0ABQ3NE04</accession>
<dbReference type="InterPro" id="IPR036365">
    <property type="entry name" value="PGBD-like_sf"/>
</dbReference>
<evidence type="ECO:0000313" key="3">
    <source>
        <dbReference type="EMBL" id="GHI11004.1"/>
    </source>
</evidence>
<sequence length="300" mass="30360">MAAALFATLLAALVAGLLTAPAAQAADWPLVRKGATGAQVTTIQHLLTARGHSTGADGDFGDGTEAKVKAFQSANGLSPVDGIVGGDTWSRLIVTVGKGANGPAVKAAQVQLNRYGYGLAVDGDFGDGTDAKVKSFQSSKGLDADGIIGPDTWQALVTGSSGSNGGGTSTVLTHSQAAAIFNGAGIGWTSSGNCSNRNSTSCTSFDGLRRASADGAVALRRASNCALTITGGSETGHAGGTYSHWNGYKLDFSPTSCLSNYITGTFPRTGTRGDGAALYTAPSGNIYARESSHWDVTFLN</sequence>
<evidence type="ECO:0000256" key="1">
    <source>
        <dbReference type="SAM" id="SignalP"/>
    </source>
</evidence>
<keyword evidence="1" id="KW-0732">Signal</keyword>
<evidence type="ECO:0000313" key="4">
    <source>
        <dbReference type="Proteomes" id="UP000660554"/>
    </source>
</evidence>
<feature type="chain" id="PRO_5046025449" description="Peptidoglycan binding-like domain-containing protein" evidence="1">
    <location>
        <begin position="26"/>
        <end position="300"/>
    </location>
</feature>
<reference evidence="4" key="1">
    <citation type="submission" date="2020-09" db="EMBL/GenBank/DDBJ databases">
        <title>Whole genome shotgun sequence of Streptomyces cinnamonensis NBRC 15873.</title>
        <authorList>
            <person name="Komaki H."/>
            <person name="Tamura T."/>
        </authorList>
    </citation>
    <scope>NUCLEOTIDE SEQUENCE [LARGE SCALE GENOMIC DNA]</scope>
    <source>
        <strain evidence="4">NBRC 15873</strain>
    </source>
</reference>
<feature type="domain" description="Peptidoglycan binding-like" evidence="2">
    <location>
        <begin position="36"/>
        <end position="92"/>
    </location>
</feature>
<dbReference type="EMBL" id="BNDV01000002">
    <property type="protein sequence ID" value="GHI11004.1"/>
    <property type="molecule type" value="Genomic_DNA"/>
</dbReference>
<dbReference type="Proteomes" id="UP000660554">
    <property type="component" value="Unassembled WGS sequence"/>
</dbReference>
<organism evidence="3 4">
    <name type="scientific">Streptomyces virginiae</name>
    <name type="common">Streptomyces cinnamonensis</name>
    <dbReference type="NCBI Taxonomy" id="1961"/>
    <lineage>
        <taxon>Bacteria</taxon>
        <taxon>Bacillati</taxon>
        <taxon>Actinomycetota</taxon>
        <taxon>Actinomycetes</taxon>
        <taxon>Kitasatosporales</taxon>
        <taxon>Streptomycetaceae</taxon>
        <taxon>Streptomyces</taxon>
    </lineage>
</organism>
<gene>
    <name evidence="3" type="ORF">Scinn_04670</name>
</gene>
<dbReference type="InterPro" id="IPR002477">
    <property type="entry name" value="Peptidoglycan-bd-like"/>
</dbReference>
<evidence type="ECO:0000259" key="2">
    <source>
        <dbReference type="Pfam" id="PF01471"/>
    </source>
</evidence>
<dbReference type="Pfam" id="PF01471">
    <property type="entry name" value="PG_binding_1"/>
    <property type="match status" value="2"/>
</dbReference>